<evidence type="ECO:0000256" key="6">
    <source>
        <dbReference type="ARBA" id="ARBA00023136"/>
    </source>
</evidence>
<evidence type="ECO:0000256" key="2">
    <source>
        <dbReference type="ARBA" id="ARBA00009045"/>
    </source>
</evidence>
<accession>A0A4U1CIX4</accession>
<dbReference type="RefSeq" id="WP_136835617.1">
    <property type="nucleotide sequence ID" value="NZ_SWBQ01000002.1"/>
</dbReference>
<evidence type="ECO:0000256" key="3">
    <source>
        <dbReference type="ARBA" id="ARBA00022692"/>
    </source>
</evidence>
<dbReference type="PANTHER" id="PTHR43731:SF14">
    <property type="entry name" value="PRESENILIN-ASSOCIATED RHOMBOID-LIKE PROTEIN, MITOCHONDRIAL"/>
    <property type="match status" value="1"/>
</dbReference>
<evidence type="ECO:0000256" key="1">
    <source>
        <dbReference type="ARBA" id="ARBA00004141"/>
    </source>
</evidence>
<evidence type="ECO:0000259" key="9">
    <source>
        <dbReference type="Pfam" id="PF20216"/>
    </source>
</evidence>
<feature type="transmembrane region" description="Helical" evidence="7">
    <location>
        <begin position="111"/>
        <end position="129"/>
    </location>
</feature>
<keyword evidence="3 7" id="KW-0812">Transmembrane</keyword>
<comment type="caution">
    <text evidence="10">The sequence shown here is derived from an EMBL/GenBank/DDBJ whole genome shotgun (WGS) entry which is preliminary data.</text>
</comment>
<dbReference type="InterPro" id="IPR035952">
    <property type="entry name" value="Rhomboid-like_sf"/>
</dbReference>
<protein>
    <submittedName>
        <fullName evidence="10">Rhomboid family intramembrane serine protease</fullName>
    </submittedName>
</protein>
<dbReference type="Pfam" id="PF01694">
    <property type="entry name" value="Rhomboid"/>
    <property type="match status" value="1"/>
</dbReference>
<sequence length="288" mass="31962">MNNSPLKELKHKIFQSGDPSYLYIGINVIIFVVFALINIPFFLSGNGSIAGGDWVREYFGFPASLVKLPVRFYTILTYQFFHGGFLHLLFNMLWLFWMGRIFLDFLKPRQFHFVYLSGGVAGALVYLIANNIFPVFASSASVATVIGASASVMAIVVATATLVPDYSIRLMFLGDLKLKFLAIAYVVLNLIGIGTSDAGGSFAHIGGMIMGFTFIKLLQSGNDLSNVFKKKPKLRVVKKDSTAPSSVKKKEITVDQKEIDTILDKISKTGYDKLTREEKETLFKASKH</sequence>
<dbReference type="EMBL" id="SWBQ01000002">
    <property type="protein sequence ID" value="TKC07363.1"/>
    <property type="molecule type" value="Genomic_DNA"/>
</dbReference>
<reference evidence="10 11" key="1">
    <citation type="submission" date="2019-04" db="EMBL/GenBank/DDBJ databases">
        <title>Pedobacter sp. RP-3-15 sp. nov., isolated from Arctic soil.</title>
        <authorList>
            <person name="Dahal R.H."/>
            <person name="Kim D.-U."/>
        </authorList>
    </citation>
    <scope>NUCLEOTIDE SEQUENCE [LARGE SCALE GENOMIC DNA]</scope>
    <source>
        <strain evidence="10 11">RP-3-15</strain>
    </source>
</reference>
<dbReference type="PANTHER" id="PTHR43731">
    <property type="entry name" value="RHOMBOID PROTEASE"/>
    <property type="match status" value="1"/>
</dbReference>
<keyword evidence="5 7" id="KW-1133">Transmembrane helix</keyword>
<evidence type="ECO:0000259" key="8">
    <source>
        <dbReference type="Pfam" id="PF01694"/>
    </source>
</evidence>
<evidence type="ECO:0000313" key="11">
    <source>
        <dbReference type="Proteomes" id="UP000307244"/>
    </source>
</evidence>
<dbReference type="InterPro" id="IPR022764">
    <property type="entry name" value="Peptidase_S54_rhomboid_dom"/>
</dbReference>
<dbReference type="Gene3D" id="1.20.1540.10">
    <property type="entry name" value="Rhomboid-like"/>
    <property type="match status" value="1"/>
</dbReference>
<dbReference type="SUPFAM" id="SSF144091">
    <property type="entry name" value="Rhomboid-like"/>
    <property type="match status" value="1"/>
</dbReference>
<dbReference type="InterPro" id="IPR050925">
    <property type="entry name" value="Rhomboid_protease_S54"/>
</dbReference>
<dbReference type="Pfam" id="PF20216">
    <property type="entry name" value="DUF6576"/>
    <property type="match status" value="1"/>
</dbReference>
<feature type="domain" description="Peptidase S54 rhomboid" evidence="8">
    <location>
        <begin position="71"/>
        <end position="217"/>
    </location>
</feature>
<dbReference type="GO" id="GO:0006508">
    <property type="term" value="P:proteolysis"/>
    <property type="evidence" value="ECO:0007669"/>
    <property type="project" value="UniProtKB-KW"/>
</dbReference>
<keyword evidence="11" id="KW-1185">Reference proteome</keyword>
<feature type="transmembrane region" description="Helical" evidence="7">
    <location>
        <begin position="21"/>
        <end position="43"/>
    </location>
</feature>
<name>A0A4U1CIX4_9SPHI</name>
<feature type="transmembrane region" description="Helical" evidence="7">
    <location>
        <begin position="135"/>
        <end position="164"/>
    </location>
</feature>
<keyword evidence="10" id="KW-0645">Protease</keyword>
<dbReference type="Proteomes" id="UP000307244">
    <property type="component" value="Unassembled WGS sequence"/>
</dbReference>
<proteinExistence type="inferred from homology"/>
<evidence type="ECO:0000313" key="10">
    <source>
        <dbReference type="EMBL" id="TKC07363.1"/>
    </source>
</evidence>
<comment type="subcellular location">
    <subcellularLocation>
        <location evidence="1">Membrane</location>
        <topology evidence="1">Multi-pass membrane protein</topology>
    </subcellularLocation>
</comment>
<feature type="transmembrane region" description="Helical" evidence="7">
    <location>
        <begin position="80"/>
        <end position="99"/>
    </location>
</feature>
<evidence type="ECO:0000256" key="4">
    <source>
        <dbReference type="ARBA" id="ARBA00022801"/>
    </source>
</evidence>
<dbReference type="GO" id="GO:0016020">
    <property type="term" value="C:membrane"/>
    <property type="evidence" value="ECO:0007669"/>
    <property type="project" value="UniProtKB-SubCell"/>
</dbReference>
<evidence type="ECO:0000256" key="5">
    <source>
        <dbReference type="ARBA" id="ARBA00022989"/>
    </source>
</evidence>
<evidence type="ECO:0000256" key="7">
    <source>
        <dbReference type="SAM" id="Phobius"/>
    </source>
</evidence>
<gene>
    <name evidence="10" type="ORF">FA047_08905</name>
</gene>
<comment type="similarity">
    <text evidence="2">Belongs to the peptidase S54 family.</text>
</comment>
<feature type="domain" description="DUF6576" evidence="9">
    <location>
        <begin position="255"/>
        <end position="287"/>
    </location>
</feature>
<keyword evidence="4" id="KW-0378">Hydrolase</keyword>
<dbReference type="GO" id="GO:0004252">
    <property type="term" value="F:serine-type endopeptidase activity"/>
    <property type="evidence" value="ECO:0007669"/>
    <property type="project" value="InterPro"/>
</dbReference>
<dbReference type="AlphaFoldDB" id="A0A4U1CIX4"/>
<organism evidence="10 11">
    <name type="scientific">Pedobacter frigoris</name>
    <dbReference type="NCBI Taxonomy" id="2571272"/>
    <lineage>
        <taxon>Bacteria</taxon>
        <taxon>Pseudomonadati</taxon>
        <taxon>Bacteroidota</taxon>
        <taxon>Sphingobacteriia</taxon>
        <taxon>Sphingobacteriales</taxon>
        <taxon>Sphingobacteriaceae</taxon>
        <taxon>Pedobacter</taxon>
    </lineage>
</organism>
<keyword evidence="6 7" id="KW-0472">Membrane</keyword>
<dbReference type="InterPro" id="IPR046483">
    <property type="entry name" value="DUF6576"/>
</dbReference>
<dbReference type="OrthoDB" id="680602at2"/>